<evidence type="ECO:0000313" key="1">
    <source>
        <dbReference type="EMBL" id="TDX01486.1"/>
    </source>
</evidence>
<dbReference type="OrthoDB" id="680360at2"/>
<comment type="caution">
    <text evidence="1">The sequence shown here is derived from an EMBL/GenBank/DDBJ whole genome shotgun (WGS) entry which is preliminary data.</text>
</comment>
<dbReference type="EMBL" id="SODV01000001">
    <property type="protein sequence ID" value="TDX01486.1"/>
    <property type="molecule type" value="Genomic_DNA"/>
</dbReference>
<protein>
    <submittedName>
        <fullName evidence="1">Uncharacterized protein</fullName>
    </submittedName>
</protein>
<gene>
    <name evidence="1" type="ORF">EDB95_2522</name>
</gene>
<dbReference type="RefSeq" id="WP_133994061.1">
    <property type="nucleotide sequence ID" value="NZ_SODV01000001.1"/>
</dbReference>
<accession>A0A4R8DU94</accession>
<name>A0A4R8DU94_9BACT</name>
<dbReference type="AlphaFoldDB" id="A0A4R8DU94"/>
<sequence length="60" mass="6678">MKKFSYDFSIEAIDENEAETKVKALGTLASGLTTQELSKLAHIVKHDPVKTALAKRYLKV</sequence>
<proteinExistence type="predicted"/>
<evidence type="ECO:0000313" key="2">
    <source>
        <dbReference type="Proteomes" id="UP000294498"/>
    </source>
</evidence>
<organism evidence="1 2">
    <name type="scientific">Dinghuibacter silviterrae</name>
    <dbReference type="NCBI Taxonomy" id="1539049"/>
    <lineage>
        <taxon>Bacteria</taxon>
        <taxon>Pseudomonadati</taxon>
        <taxon>Bacteroidota</taxon>
        <taxon>Chitinophagia</taxon>
        <taxon>Chitinophagales</taxon>
        <taxon>Chitinophagaceae</taxon>
        <taxon>Dinghuibacter</taxon>
    </lineage>
</organism>
<dbReference type="Proteomes" id="UP000294498">
    <property type="component" value="Unassembled WGS sequence"/>
</dbReference>
<keyword evidence="2" id="KW-1185">Reference proteome</keyword>
<reference evidence="1 2" key="1">
    <citation type="submission" date="2019-03" db="EMBL/GenBank/DDBJ databases">
        <title>Genomic Encyclopedia of Type Strains, Phase IV (KMG-IV): sequencing the most valuable type-strain genomes for metagenomic binning, comparative biology and taxonomic classification.</title>
        <authorList>
            <person name="Goeker M."/>
        </authorList>
    </citation>
    <scope>NUCLEOTIDE SEQUENCE [LARGE SCALE GENOMIC DNA]</scope>
    <source>
        <strain evidence="1 2">DSM 100059</strain>
    </source>
</reference>